<reference evidence="3" key="1">
    <citation type="submission" date="2021-01" db="EMBL/GenBank/DDBJ databases">
        <title>Whole genome shotgun sequence of Virgisporangium ochraceum NBRC 16418.</title>
        <authorList>
            <person name="Komaki H."/>
            <person name="Tamura T."/>
        </authorList>
    </citation>
    <scope>NUCLEOTIDE SEQUENCE</scope>
    <source>
        <strain evidence="3">NBRC 16418</strain>
    </source>
</reference>
<dbReference type="Gene3D" id="2.120.10.10">
    <property type="match status" value="1"/>
</dbReference>
<feature type="signal peptide" evidence="2">
    <location>
        <begin position="1"/>
        <end position="28"/>
    </location>
</feature>
<feature type="region of interest" description="Disordered" evidence="1">
    <location>
        <begin position="26"/>
        <end position="45"/>
    </location>
</feature>
<dbReference type="CDD" id="cd15482">
    <property type="entry name" value="Sialidase_non-viral"/>
    <property type="match status" value="1"/>
</dbReference>
<dbReference type="SUPFAM" id="SSF50939">
    <property type="entry name" value="Sialidases"/>
    <property type="match status" value="1"/>
</dbReference>
<sequence length="586" mass="63276">MRRRSSAPVFAVALVASLVPLTPAAAHADPPAPHEQAGGAAARTAAALPAHRYPNRLIKETYEARRPGGTGAEAPNAPGALCQTYLPDTNPYRNPAPNVDQIVGDRVVEAGTQQGCPTAQNETTIAVNPYNPKNLVAGANDYRVFNPRIGRNDGSGWAYTTFDGGRTWTNVQLPRLAFHTGAVGALSYMDSVGDPSIAFGPNNTVYYSNLVFSRVVPTDGTQQASGQVVSVSRDGGLTWSEPRIIRLDGVTPAGTPVPTQFFNDKNWVTADPHSGTVYVTWTRFTYTADGYLESPIVMSKSTDFGTTWSPVVRVSPALDGFSGGITPYAQGSNPVLGRDGSLYVAHEASVCGDVECTGFEDHDAVVVSTSRDGGRTFHHTEVDVNFNFPLNPVVGRPTLTGQNFRINSYPLASYDPVTDQVWLTWADDRNGTYTPEGQSVRTNGDVFVVRGRHGENWSRTMTVGSPQDEVFPAVTSLASRVAVSYYTRRYDPNGIGLDYAYSAAWSTGIDGARVRRITTQTQNPQVQFTQGNPDGTQIQGVFIGDYTGIAMGWDFQLHPCWVDFRGRPGVTTPNQDAYTQSIFGLV</sequence>
<evidence type="ECO:0000256" key="2">
    <source>
        <dbReference type="SAM" id="SignalP"/>
    </source>
</evidence>
<evidence type="ECO:0000256" key="1">
    <source>
        <dbReference type="SAM" id="MobiDB-lite"/>
    </source>
</evidence>
<gene>
    <name evidence="3" type="ORF">Voc01_087310</name>
</gene>
<name>A0A8J4A103_9ACTN</name>
<protein>
    <submittedName>
        <fullName evidence="3">Neuraminidase</fullName>
    </submittedName>
</protein>
<dbReference type="EMBL" id="BOPH01000125">
    <property type="protein sequence ID" value="GIJ73814.1"/>
    <property type="molecule type" value="Genomic_DNA"/>
</dbReference>
<dbReference type="Proteomes" id="UP000635606">
    <property type="component" value="Unassembled WGS sequence"/>
</dbReference>
<keyword evidence="2" id="KW-0732">Signal</keyword>
<keyword evidence="4" id="KW-1185">Reference proteome</keyword>
<evidence type="ECO:0000313" key="4">
    <source>
        <dbReference type="Proteomes" id="UP000635606"/>
    </source>
</evidence>
<dbReference type="RefSeq" id="WP_203933630.1">
    <property type="nucleotide sequence ID" value="NZ_BOPH01000125.1"/>
</dbReference>
<dbReference type="InterPro" id="IPR036278">
    <property type="entry name" value="Sialidase_sf"/>
</dbReference>
<dbReference type="AlphaFoldDB" id="A0A8J4A103"/>
<comment type="caution">
    <text evidence="3">The sequence shown here is derived from an EMBL/GenBank/DDBJ whole genome shotgun (WGS) entry which is preliminary data.</text>
</comment>
<accession>A0A8J4A103</accession>
<feature type="chain" id="PRO_5035146257" evidence="2">
    <location>
        <begin position="29"/>
        <end position="586"/>
    </location>
</feature>
<organism evidence="3 4">
    <name type="scientific">Virgisporangium ochraceum</name>
    <dbReference type="NCBI Taxonomy" id="65505"/>
    <lineage>
        <taxon>Bacteria</taxon>
        <taxon>Bacillati</taxon>
        <taxon>Actinomycetota</taxon>
        <taxon>Actinomycetes</taxon>
        <taxon>Micromonosporales</taxon>
        <taxon>Micromonosporaceae</taxon>
        <taxon>Virgisporangium</taxon>
    </lineage>
</organism>
<evidence type="ECO:0000313" key="3">
    <source>
        <dbReference type="EMBL" id="GIJ73814.1"/>
    </source>
</evidence>
<proteinExistence type="predicted"/>